<feature type="transmembrane region" description="Helical" evidence="5">
    <location>
        <begin position="415"/>
        <end position="437"/>
    </location>
</feature>
<feature type="transmembrane region" description="Helical" evidence="5">
    <location>
        <begin position="70"/>
        <end position="89"/>
    </location>
</feature>
<evidence type="ECO:0000313" key="8">
    <source>
        <dbReference type="Proteomes" id="UP000028523"/>
    </source>
</evidence>
<evidence type="ECO:0000256" key="3">
    <source>
        <dbReference type="ARBA" id="ARBA00022989"/>
    </source>
</evidence>
<gene>
    <name evidence="7" type="ORF">P271_375</name>
</gene>
<feature type="transmembrane region" description="Helical" evidence="5">
    <location>
        <begin position="127"/>
        <end position="145"/>
    </location>
</feature>
<dbReference type="EMBL" id="AWQU01000079">
    <property type="protein sequence ID" value="KFB07533.1"/>
    <property type="molecule type" value="Genomic_DNA"/>
</dbReference>
<organism evidence="7 8">
    <name type="scientific">Malacoplasma iowae DK-CPA</name>
    <dbReference type="NCBI Taxonomy" id="1394179"/>
    <lineage>
        <taxon>Bacteria</taxon>
        <taxon>Bacillati</taxon>
        <taxon>Mycoplasmatota</taxon>
        <taxon>Mycoplasmoidales</taxon>
        <taxon>Mycoplasmoidaceae</taxon>
        <taxon>Malacoplasma</taxon>
    </lineage>
</organism>
<feature type="transmembrane region" description="Helical" evidence="5">
    <location>
        <begin position="246"/>
        <end position="264"/>
    </location>
</feature>
<dbReference type="SUPFAM" id="SSF103473">
    <property type="entry name" value="MFS general substrate transporter"/>
    <property type="match status" value="1"/>
</dbReference>
<dbReference type="AlphaFoldDB" id="A0A084U3J7"/>
<sequence length="453" mass="51186">MIMQNNLLEITINSIIFVIVFSCSLLFVFKLKNVTKGYKIFFISYVVFWIPLKLLRDYTSIIQNEINPHIVWLPLVMYGLVGIFIRPIADWLSLYIKNRKIILYMAVSIGIITFIPIIIYPSTETNIVQSVGVGIGASMIGTYELMFKEQYTKSKSFLTVSIMAFPPLIADFISAPIQSTIKIISSNTNQTLNLNIFIYLWVVGIVFYVITFIILFFVKEDRSKIGTTLNNIQLSGDKNKSSIKSIFLFVLVCLTGFFISFIKFSNSGSIATLTIQNLAQNMGIKDKIASIQAYLSTIFSLAQLLGTVFVANFLVKKTNKLISFSVGISLWILFQLIVIFNQNPYVYFGVSFFNGFAYGILYNLVLAYVLSMSFKTNKITPMGIYQSILSIGIASSSFLIPFLKDVLKNNQGYLIVNYALLGSIVLLELIFATAYIFDIQIFKNKMIIKKEAL</sequence>
<feature type="transmembrane region" description="Helical" evidence="5">
    <location>
        <begin position="157"/>
        <end position="177"/>
    </location>
</feature>
<feature type="transmembrane region" description="Helical" evidence="5">
    <location>
        <begin position="12"/>
        <end position="31"/>
    </location>
</feature>
<feature type="transmembrane region" description="Helical" evidence="5">
    <location>
        <begin position="38"/>
        <end position="55"/>
    </location>
</feature>
<evidence type="ECO:0000313" key="7">
    <source>
        <dbReference type="EMBL" id="KFB07533.1"/>
    </source>
</evidence>
<accession>A0A084U3J7</accession>
<dbReference type="PROSITE" id="PS50850">
    <property type="entry name" value="MFS"/>
    <property type="match status" value="1"/>
</dbReference>
<evidence type="ECO:0000256" key="5">
    <source>
        <dbReference type="SAM" id="Phobius"/>
    </source>
</evidence>
<feature type="transmembrane region" description="Helical" evidence="5">
    <location>
        <begin position="382"/>
        <end position="403"/>
    </location>
</feature>
<evidence type="ECO:0000256" key="1">
    <source>
        <dbReference type="ARBA" id="ARBA00004651"/>
    </source>
</evidence>
<feature type="domain" description="Major facilitator superfamily (MFS) profile" evidence="6">
    <location>
        <begin position="249"/>
        <end position="453"/>
    </location>
</feature>
<keyword evidence="4 5" id="KW-0472">Membrane</keyword>
<keyword evidence="3 5" id="KW-1133">Transmembrane helix</keyword>
<dbReference type="Pfam" id="PF07690">
    <property type="entry name" value="MFS_1"/>
    <property type="match status" value="1"/>
</dbReference>
<comment type="caution">
    <text evidence="7">The sequence shown here is derived from an EMBL/GenBank/DDBJ whole genome shotgun (WGS) entry which is preliminary data.</text>
</comment>
<feature type="transmembrane region" description="Helical" evidence="5">
    <location>
        <begin position="291"/>
        <end position="314"/>
    </location>
</feature>
<dbReference type="GO" id="GO:0022857">
    <property type="term" value="F:transmembrane transporter activity"/>
    <property type="evidence" value="ECO:0007669"/>
    <property type="project" value="InterPro"/>
</dbReference>
<evidence type="ECO:0000256" key="4">
    <source>
        <dbReference type="ARBA" id="ARBA00023136"/>
    </source>
</evidence>
<keyword evidence="2 5" id="KW-0812">Transmembrane</keyword>
<evidence type="ECO:0000256" key="2">
    <source>
        <dbReference type="ARBA" id="ARBA00022692"/>
    </source>
</evidence>
<name>A0A084U3J7_MALIO</name>
<keyword evidence="8" id="KW-1185">Reference proteome</keyword>
<feature type="transmembrane region" description="Helical" evidence="5">
    <location>
        <begin position="197"/>
        <end position="218"/>
    </location>
</feature>
<dbReference type="InterPro" id="IPR020846">
    <property type="entry name" value="MFS_dom"/>
</dbReference>
<dbReference type="InterPro" id="IPR036259">
    <property type="entry name" value="MFS_trans_sf"/>
</dbReference>
<dbReference type="Proteomes" id="UP000028523">
    <property type="component" value="Unassembled WGS sequence"/>
</dbReference>
<protein>
    <submittedName>
        <fullName evidence="7">Permease, major facilitator superfamily</fullName>
    </submittedName>
</protein>
<dbReference type="Gene3D" id="1.20.1250.20">
    <property type="entry name" value="MFS general substrate transporter like domains"/>
    <property type="match status" value="2"/>
</dbReference>
<reference evidence="7 8" key="1">
    <citation type="journal article" date="2014" name="PLoS ONE">
        <title>Reduction of Hydrogen Peroxide Accumulation and Toxicity by a Catalase from Mycoplasma iowae.</title>
        <authorList>
            <person name="Pritchard R.E."/>
            <person name="Prassinos A.J."/>
            <person name="Osborne J.D."/>
            <person name="Raviv Z."/>
            <person name="Balish M.F."/>
        </authorList>
    </citation>
    <scope>NUCLEOTIDE SEQUENCE [LARGE SCALE GENOMIC DNA]</scope>
    <source>
        <strain evidence="7 8">DK-CPA</strain>
    </source>
</reference>
<feature type="transmembrane region" description="Helical" evidence="5">
    <location>
        <begin position="101"/>
        <end position="121"/>
    </location>
</feature>
<comment type="subcellular location">
    <subcellularLocation>
        <location evidence="1">Cell membrane</location>
        <topology evidence="1">Multi-pass membrane protein</topology>
    </subcellularLocation>
</comment>
<feature type="transmembrane region" description="Helical" evidence="5">
    <location>
        <begin position="346"/>
        <end position="370"/>
    </location>
</feature>
<dbReference type="GO" id="GO:0005886">
    <property type="term" value="C:plasma membrane"/>
    <property type="evidence" value="ECO:0007669"/>
    <property type="project" value="UniProtKB-SubCell"/>
</dbReference>
<dbReference type="InterPro" id="IPR011701">
    <property type="entry name" value="MFS"/>
</dbReference>
<proteinExistence type="predicted"/>
<feature type="transmembrane region" description="Helical" evidence="5">
    <location>
        <begin position="321"/>
        <end position="340"/>
    </location>
</feature>
<evidence type="ECO:0000259" key="6">
    <source>
        <dbReference type="PROSITE" id="PS50850"/>
    </source>
</evidence>